<keyword evidence="2" id="KW-0285">Flavoprotein</keyword>
<dbReference type="InterPro" id="IPR016446">
    <property type="entry name" value="Flavin_OxRdtase_Frp"/>
</dbReference>
<comment type="caution">
    <text evidence="6">The sequence shown here is derived from an EMBL/GenBank/DDBJ whole genome shotgun (WGS) entry which is preliminary data.</text>
</comment>
<evidence type="ECO:0000256" key="4">
    <source>
        <dbReference type="ARBA" id="ARBA00023002"/>
    </source>
</evidence>
<name>A0A644YY97_9ZZZZ</name>
<reference evidence="6" key="1">
    <citation type="submission" date="2019-08" db="EMBL/GenBank/DDBJ databases">
        <authorList>
            <person name="Kucharzyk K."/>
            <person name="Murdoch R.W."/>
            <person name="Higgins S."/>
            <person name="Loffler F."/>
        </authorList>
    </citation>
    <scope>NUCLEOTIDE SEQUENCE</scope>
</reference>
<dbReference type="PANTHER" id="PTHR43425:SF2">
    <property type="entry name" value="OXYGEN-INSENSITIVE NADPH NITROREDUCTASE"/>
    <property type="match status" value="1"/>
</dbReference>
<evidence type="ECO:0000313" key="6">
    <source>
        <dbReference type="EMBL" id="MPM33279.1"/>
    </source>
</evidence>
<dbReference type="SUPFAM" id="SSF55469">
    <property type="entry name" value="FMN-dependent nitroreductase-like"/>
    <property type="match status" value="1"/>
</dbReference>
<dbReference type="GO" id="GO:0052873">
    <property type="term" value="F:FMN reductase (NADPH) activity"/>
    <property type="evidence" value="ECO:0007669"/>
    <property type="project" value="UniProtKB-EC"/>
</dbReference>
<dbReference type="InterPro" id="IPR029479">
    <property type="entry name" value="Nitroreductase"/>
</dbReference>
<evidence type="ECO:0000256" key="2">
    <source>
        <dbReference type="ARBA" id="ARBA00022630"/>
    </source>
</evidence>
<sequence length="267" mass="30664">MSYTQRMQETLQLLNNRRSVRAFEDRAIEPEVLTLLKETTLRAPTAGNMALYSIVEVQDPSKKEQLARICDEQSMIEKAPLVWVFLADMQKWVNYFHESGAVERADEAGLAAYRKPGLGDLHLCMQDAIIAAQNAVVGAEALGIGSCYIGDVIENFEQLRSLLDLRQYTIPACMLIFGYPKGKGPVKLTPRCPQDAVFMTDRYEEPHIEQLERAYELHEEDRRRSRSLPYENTGTLADYYYLRKHTSAFMEEMNRSTSVMFDWWCNG</sequence>
<dbReference type="EC" id="1.5.1.38" evidence="6"/>
<protein>
    <submittedName>
        <fullName evidence="6">FMN reductase (NADPH)</fullName>
        <ecNumber evidence="6">1.5.1.38</ecNumber>
    </submittedName>
</protein>
<keyword evidence="4 6" id="KW-0560">Oxidoreductase</keyword>
<accession>A0A644YY97</accession>
<dbReference type="PANTHER" id="PTHR43425">
    <property type="entry name" value="OXYGEN-INSENSITIVE NADPH NITROREDUCTASE"/>
    <property type="match status" value="1"/>
</dbReference>
<dbReference type="Gene3D" id="3.40.109.10">
    <property type="entry name" value="NADH Oxidase"/>
    <property type="match status" value="1"/>
</dbReference>
<evidence type="ECO:0000259" key="5">
    <source>
        <dbReference type="Pfam" id="PF00881"/>
    </source>
</evidence>
<dbReference type="PIRSF" id="PIRSF005426">
    <property type="entry name" value="Frp"/>
    <property type="match status" value="1"/>
</dbReference>
<dbReference type="InterPro" id="IPR000415">
    <property type="entry name" value="Nitroreductase-like"/>
</dbReference>
<organism evidence="6">
    <name type="scientific">bioreactor metagenome</name>
    <dbReference type="NCBI Taxonomy" id="1076179"/>
    <lineage>
        <taxon>unclassified sequences</taxon>
        <taxon>metagenomes</taxon>
        <taxon>ecological metagenomes</taxon>
    </lineage>
</organism>
<evidence type="ECO:0000256" key="1">
    <source>
        <dbReference type="ARBA" id="ARBA00008366"/>
    </source>
</evidence>
<gene>
    <name evidence="6" type="primary">nfrA1_9</name>
    <name evidence="6" type="ORF">SDC9_79849</name>
</gene>
<evidence type="ECO:0000256" key="3">
    <source>
        <dbReference type="ARBA" id="ARBA00022643"/>
    </source>
</evidence>
<proteinExistence type="inferred from homology"/>
<feature type="domain" description="Nitroreductase" evidence="5">
    <location>
        <begin position="16"/>
        <end position="179"/>
    </location>
</feature>
<comment type="similarity">
    <text evidence="1">Belongs to the flavin oxidoreductase frp family.</text>
</comment>
<dbReference type="EMBL" id="VSSQ01006610">
    <property type="protein sequence ID" value="MPM33279.1"/>
    <property type="molecule type" value="Genomic_DNA"/>
</dbReference>
<dbReference type="Pfam" id="PF00881">
    <property type="entry name" value="Nitroreductase"/>
    <property type="match status" value="1"/>
</dbReference>
<dbReference type="AlphaFoldDB" id="A0A644YY97"/>
<keyword evidence="3" id="KW-0288">FMN</keyword>